<evidence type="ECO:0000313" key="9">
    <source>
        <dbReference type="Proteomes" id="UP000619293"/>
    </source>
</evidence>
<dbReference type="InterPro" id="IPR013325">
    <property type="entry name" value="RNA_pol_sigma_r2"/>
</dbReference>
<dbReference type="GO" id="GO:0006352">
    <property type="term" value="P:DNA-templated transcription initiation"/>
    <property type="evidence" value="ECO:0007669"/>
    <property type="project" value="InterPro"/>
</dbReference>
<keyword evidence="4" id="KW-0238">DNA-binding</keyword>
<dbReference type="InterPro" id="IPR013249">
    <property type="entry name" value="RNA_pol_sigma70_r4_t2"/>
</dbReference>
<dbReference type="Gene3D" id="1.10.10.10">
    <property type="entry name" value="Winged helix-like DNA-binding domain superfamily/Winged helix DNA-binding domain"/>
    <property type="match status" value="1"/>
</dbReference>
<dbReference type="Proteomes" id="UP000619293">
    <property type="component" value="Unassembled WGS sequence"/>
</dbReference>
<evidence type="ECO:0000313" key="8">
    <source>
        <dbReference type="EMBL" id="GIF89143.1"/>
    </source>
</evidence>
<keyword evidence="9" id="KW-1185">Reference proteome</keyword>
<dbReference type="InterPro" id="IPR036388">
    <property type="entry name" value="WH-like_DNA-bd_sf"/>
</dbReference>
<evidence type="ECO:0000256" key="4">
    <source>
        <dbReference type="ARBA" id="ARBA00023125"/>
    </source>
</evidence>
<name>A0A8J3NR98_9ACTN</name>
<comment type="caution">
    <text evidence="8">The sequence shown here is derived from an EMBL/GenBank/DDBJ whole genome shotgun (WGS) entry which is preliminary data.</text>
</comment>
<dbReference type="GO" id="GO:0016987">
    <property type="term" value="F:sigma factor activity"/>
    <property type="evidence" value="ECO:0007669"/>
    <property type="project" value="UniProtKB-KW"/>
</dbReference>
<keyword evidence="3" id="KW-0731">Sigma factor</keyword>
<dbReference type="NCBIfam" id="TIGR02937">
    <property type="entry name" value="sigma70-ECF"/>
    <property type="match status" value="1"/>
</dbReference>
<dbReference type="EMBL" id="BONG01000012">
    <property type="protein sequence ID" value="GIF89143.1"/>
    <property type="molecule type" value="Genomic_DNA"/>
</dbReference>
<dbReference type="PANTHER" id="PTHR43133:SF8">
    <property type="entry name" value="RNA POLYMERASE SIGMA FACTOR HI_1459-RELATED"/>
    <property type="match status" value="1"/>
</dbReference>
<gene>
    <name evidence="8" type="ORF">Cch02nite_25870</name>
</gene>
<dbReference type="GO" id="GO:0003677">
    <property type="term" value="F:DNA binding"/>
    <property type="evidence" value="ECO:0007669"/>
    <property type="project" value="UniProtKB-KW"/>
</dbReference>
<dbReference type="SUPFAM" id="SSF88659">
    <property type="entry name" value="Sigma3 and sigma4 domains of RNA polymerase sigma factors"/>
    <property type="match status" value="1"/>
</dbReference>
<sequence length="184" mass="21144">MELREGDAESFEAFYKAECAKLRRFVRALTRDSDLAEDIVQEVMITIRHYWGRYEKPAHLMYQVARQELSRHTRRVPAQWLPLDHHLSQAEQAMSATGVDQFQLIEERDGTALSLLRRLPDRQREVVAMIDIAGLSVKTVSEILGISPSAVKTHHSRGQERLRELYTKEYNGTQGNAAFTTEGF</sequence>
<dbReference type="SUPFAM" id="SSF88946">
    <property type="entry name" value="Sigma2 domain of RNA polymerase sigma factors"/>
    <property type="match status" value="1"/>
</dbReference>
<dbReference type="RefSeq" id="WP_191840161.1">
    <property type="nucleotide sequence ID" value="NZ_BAAALB010000002.1"/>
</dbReference>
<proteinExistence type="inferred from homology"/>
<organism evidence="8 9">
    <name type="scientific">Catellatospora chokoriensis</name>
    <dbReference type="NCBI Taxonomy" id="310353"/>
    <lineage>
        <taxon>Bacteria</taxon>
        <taxon>Bacillati</taxon>
        <taxon>Actinomycetota</taxon>
        <taxon>Actinomycetes</taxon>
        <taxon>Micromonosporales</taxon>
        <taxon>Micromonosporaceae</taxon>
        <taxon>Catellatospora</taxon>
    </lineage>
</organism>
<evidence type="ECO:0000256" key="3">
    <source>
        <dbReference type="ARBA" id="ARBA00023082"/>
    </source>
</evidence>
<dbReference type="CDD" id="cd06171">
    <property type="entry name" value="Sigma70_r4"/>
    <property type="match status" value="1"/>
</dbReference>
<dbReference type="Gene3D" id="1.10.1740.10">
    <property type="match status" value="1"/>
</dbReference>
<keyword evidence="5" id="KW-0804">Transcription</keyword>
<evidence type="ECO:0000259" key="7">
    <source>
        <dbReference type="Pfam" id="PF08281"/>
    </source>
</evidence>
<evidence type="ECO:0000256" key="5">
    <source>
        <dbReference type="ARBA" id="ARBA00023163"/>
    </source>
</evidence>
<comment type="similarity">
    <text evidence="1">Belongs to the sigma-70 factor family. ECF subfamily.</text>
</comment>
<dbReference type="InterPro" id="IPR014284">
    <property type="entry name" value="RNA_pol_sigma-70_dom"/>
</dbReference>
<accession>A0A8J3NR98</accession>
<evidence type="ECO:0000256" key="1">
    <source>
        <dbReference type="ARBA" id="ARBA00010641"/>
    </source>
</evidence>
<dbReference type="Pfam" id="PF04542">
    <property type="entry name" value="Sigma70_r2"/>
    <property type="match status" value="1"/>
</dbReference>
<dbReference type="InterPro" id="IPR007627">
    <property type="entry name" value="RNA_pol_sigma70_r2"/>
</dbReference>
<dbReference type="AlphaFoldDB" id="A0A8J3NR98"/>
<protein>
    <submittedName>
        <fullName evidence="8">RNA polymerase sigma24 factor</fullName>
    </submittedName>
</protein>
<feature type="domain" description="RNA polymerase sigma factor 70 region 4 type 2" evidence="7">
    <location>
        <begin position="113"/>
        <end position="159"/>
    </location>
</feature>
<dbReference type="InterPro" id="IPR039425">
    <property type="entry name" value="RNA_pol_sigma-70-like"/>
</dbReference>
<dbReference type="PANTHER" id="PTHR43133">
    <property type="entry name" value="RNA POLYMERASE ECF-TYPE SIGMA FACTO"/>
    <property type="match status" value="1"/>
</dbReference>
<dbReference type="Pfam" id="PF08281">
    <property type="entry name" value="Sigma70_r4_2"/>
    <property type="match status" value="1"/>
</dbReference>
<feature type="domain" description="RNA polymerase sigma-70 region 2" evidence="6">
    <location>
        <begin position="20"/>
        <end position="75"/>
    </location>
</feature>
<dbReference type="InterPro" id="IPR013324">
    <property type="entry name" value="RNA_pol_sigma_r3/r4-like"/>
</dbReference>
<evidence type="ECO:0000256" key="2">
    <source>
        <dbReference type="ARBA" id="ARBA00023015"/>
    </source>
</evidence>
<evidence type="ECO:0000259" key="6">
    <source>
        <dbReference type="Pfam" id="PF04542"/>
    </source>
</evidence>
<keyword evidence="2" id="KW-0805">Transcription regulation</keyword>
<reference evidence="8 9" key="1">
    <citation type="submission" date="2021-01" db="EMBL/GenBank/DDBJ databases">
        <title>Whole genome shotgun sequence of Catellatospora chokoriensis NBRC 107358.</title>
        <authorList>
            <person name="Komaki H."/>
            <person name="Tamura T."/>
        </authorList>
    </citation>
    <scope>NUCLEOTIDE SEQUENCE [LARGE SCALE GENOMIC DNA]</scope>
    <source>
        <strain evidence="8 9">NBRC 107358</strain>
    </source>
</reference>